<accession>A0A972H3M1</accession>
<gene>
    <name evidence="1" type="ORF">GC093_20680</name>
</gene>
<evidence type="ECO:0000313" key="1">
    <source>
        <dbReference type="EMBL" id="NOU95626.1"/>
    </source>
</evidence>
<organism evidence="1 2">
    <name type="scientific">Paenibacillus foliorum</name>
    <dbReference type="NCBI Taxonomy" id="2654974"/>
    <lineage>
        <taxon>Bacteria</taxon>
        <taxon>Bacillati</taxon>
        <taxon>Bacillota</taxon>
        <taxon>Bacilli</taxon>
        <taxon>Bacillales</taxon>
        <taxon>Paenibacillaceae</taxon>
        <taxon>Paenibacillus</taxon>
    </lineage>
</organism>
<dbReference type="EMBL" id="WHOD01000071">
    <property type="protein sequence ID" value="NOU95626.1"/>
    <property type="molecule type" value="Genomic_DNA"/>
</dbReference>
<dbReference type="RefSeq" id="WP_171653852.1">
    <property type="nucleotide sequence ID" value="NZ_WHOD01000071.1"/>
</dbReference>
<keyword evidence="2" id="KW-1185">Reference proteome</keyword>
<proteinExistence type="predicted"/>
<evidence type="ECO:0000313" key="2">
    <source>
        <dbReference type="Proteomes" id="UP000641588"/>
    </source>
</evidence>
<name>A0A972H3M1_9BACL</name>
<protein>
    <submittedName>
        <fullName evidence="1">Uncharacterized protein</fullName>
    </submittedName>
</protein>
<sequence length="79" mass="9622">MKINYLGFSNYHRRYCFEISFSDEITRIKFENIFNMNFRDHTIQAEPDRSSSFVEYVVFANEEHKESINAILKKFEEKK</sequence>
<comment type="caution">
    <text evidence="1">The sequence shown here is derived from an EMBL/GenBank/DDBJ whole genome shotgun (WGS) entry which is preliminary data.</text>
</comment>
<dbReference type="Proteomes" id="UP000641588">
    <property type="component" value="Unassembled WGS sequence"/>
</dbReference>
<reference evidence="1" key="1">
    <citation type="submission" date="2019-10" db="EMBL/GenBank/DDBJ databases">
        <title>Description of Paenibacillus glebae sp. nov.</title>
        <authorList>
            <person name="Carlier A."/>
            <person name="Qi S."/>
        </authorList>
    </citation>
    <scope>NUCLEOTIDE SEQUENCE</scope>
    <source>
        <strain evidence="1">LMG 31456</strain>
    </source>
</reference>
<dbReference type="AlphaFoldDB" id="A0A972H3M1"/>